<evidence type="ECO:0000313" key="3">
    <source>
        <dbReference type="Proteomes" id="UP000308671"/>
    </source>
</evidence>
<organism evidence="2 3">
    <name type="scientific">Botrytis galanthina</name>
    <dbReference type="NCBI Taxonomy" id="278940"/>
    <lineage>
        <taxon>Eukaryota</taxon>
        <taxon>Fungi</taxon>
        <taxon>Dikarya</taxon>
        <taxon>Ascomycota</taxon>
        <taxon>Pezizomycotina</taxon>
        <taxon>Leotiomycetes</taxon>
        <taxon>Helotiales</taxon>
        <taxon>Sclerotiniaceae</taxon>
        <taxon>Botrytis</taxon>
    </lineage>
</organism>
<evidence type="ECO:0000313" key="2">
    <source>
        <dbReference type="EMBL" id="THV47986.1"/>
    </source>
</evidence>
<keyword evidence="3" id="KW-1185">Reference proteome</keyword>
<dbReference type="Proteomes" id="UP000308671">
    <property type="component" value="Unassembled WGS sequence"/>
</dbReference>
<reference evidence="2 3" key="1">
    <citation type="submission" date="2017-12" db="EMBL/GenBank/DDBJ databases">
        <title>Comparative genomics of Botrytis spp.</title>
        <authorList>
            <person name="Valero-Jimenez C.A."/>
            <person name="Tapia P."/>
            <person name="Veloso J."/>
            <person name="Silva-Moreno E."/>
            <person name="Staats M."/>
            <person name="Valdes J.H."/>
            <person name="Van Kan J.A.L."/>
        </authorList>
    </citation>
    <scope>NUCLEOTIDE SEQUENCE [LARGE SCALE GENOMIC DNA]</scope>
    <source>
        <strain evidence="2 3">MUCL435</strain>
    </source>
</reference>
<feature type="compositionally biased region" description="Low complexity" evidence="1">
    <location>
        <begin position="9"/>
        <end position="20"/>
    </location>
</feature>
<feature type="region of interest" description="Disordered" evidence="1">
    <location>
        <begin position="1"/>
        <end position="38"/>
    </location>
</feature>
<accession>A0A4V4HU44</accession>
<dbReference type="EMBL" id="PQXL01000275">
    <property type="protein sequence ID" value="THV47986.1"/>
    <property type="molecule type" value="Genomic_DNA"/>
</dbReference>
<proteinExistence type="predicted"/>
<evidence type="ECO:0000256" key="1">
    <source>
        <dbReference type="SAM" id="MobiDB-lite"/>
    </source>
</evidence>
<dbReference type="AlphaFoldDB" id="A0A4V4HU44"/>
<sequence length="112" mass="12333">MALTDDQSDAIISDSESISPPDSPKLSAARSESPPGLVEDMRAYDFNVRHTCKGRKITSWPPLSRRISRNHKAGKKCPDDCTYPVNDCPLASKLRKEAAERKKNCEACSLGI</sequence>
<gene>
    <name evidence="2" type="ORF">BGAL_0275g00100</name>
</gene>
<protein>
    <submittedName>
        <fullName evidence="2">Uncharacterized protein</fullName>
    </submittedName>
</protein>
<name>A0A4V4HU44_9HELO</name>
<dbReference type="OrthoDB" id="10570288at2759"/>
<comment type="caution">
    <text evidence="2">The sequence shown here is derived from an EMBL/GenBank/DDBJ whole genome shotgun (WGS) entry which is preliminary data.</text>
</comment>